<dbReference type="Proteomes" id="UP000789901">
    <property type="component" value="Unassembled WGS sequence"/>
</dbReference>
<dbReference type="EMBL" id="CAJVQB010035235">
    <property type="protein sequence ID" value="CAG8822274.1"/>
    <property type="molecule type" value="Genomic_DNA"/>
</dbReference>
<proteinExistence type="predicted"/>
<name>A0ABN7W9T7_GIGMA</name>
<reference evidence="1 2" key="1">
    <citation type="submission" date="2021-06" db="EMBL/GenBank/DDBJ databases">
        <authorList>
            <person name="Kallberg Y."/>
            <person name="Tangrot J."/>
            <person name="Rosling A."/>
        </authorList>
    </citation>
    <scope>NUCLEOTIDE SEQUENCE [LARGE SCALE GENOMIC DNA]</scope>
    <source>
        <strain evidence="1 2">120-4 pot B 10/14</strain>
    </source>
</reference>
<evidence type="ECO:0000313" key="1">
    <source>
        <dbReference type="EMBL" id="CAG8822274.1"/>
    </source>
</evidence>
<gene>
    <name evidence="1" type="ORF">GMARGA_LOCUS28050</name>
</gene>
<organism evidence="1 2">
    <name type="scientific">Gigaspora margarita</name>
    <dbReference type="NCBI Taxonomy" id="4874"/>
    <lineage>
        <taxon>Eukaryota</taxon>
        <taxon>Fungi</taxon>
        <taxon>Fungi incertae sedis</taxon>
        <taxon>Mucoromycota</taxon>
        <taxon>Glomeromycotina</taxon>
        <taxon>Glomeromycetes</taxon>
        <taxon>Diversisporales</taxon>
        <taxon>Gigasporaceae</taxon>
        <taxon>Gigaspora</taxon>
    </lineage>
</organism>
<sequence>MSPLSGTLQTKYNILKENNTESFNNLRAEATALVAKKRKYKDLDNSTNYEKRKKVLHMGCKSKVASNNTTGKEDIPPTLEETTVQNITDEDNKEKKANSWHRAVEEELVATKSVAIENMREENATASENSSVIDIERSGKKSGLVDVALPLNSGEIAIEDTTTSTEGKNIADPNSICNSSNLETSQNEVVTTTTRKCENNPYIATNSNITKNNNDSERDLTDLDLVISDEENLEDLMEAENHEGKDIEIVESGNMTTPLEDKSMNDLEENRIEEVSKIANSKDTEVKATTNTRMDDEGFIKVSYK</sequence>
<keyword evidence="2" id="KW-1185">Reference proteome</keyword>
<accession>A0ABN7W9T7</accession>
<comment type="caution">
    <text evidence="1">The sequence shown here is derived from an EMBL/GenBank/DDBJ whole genome shotgun (WGS) entry which is preliminary data.</text>
</comment>
<evidence type="ECO:0000313" key="2">
    <source>
        <dbReference type="Proteomes" id="UP000789901"/>
    </source>
</evidence>
<protein>
    <submittedName>
        <fullName evidence="1">42988_t:CDS:1</fullName>
    </submittedName>
</protein>